<organism evidence="1 2">
    <name type="scientific">Candidatus Pedobacter colombiensis</name>
    <dbReference type="NCBI Taxonomy" id="3121371"/>
    <lineage>
        <taxon>Bacteria</taxon>
        <taxon>Pseudomonadati</taxon>
        <taxon>Bacteroidota</taxon>
        <taxon>Sphingobacteriia</taxon>
        <taxon>Sphingobacteriales</taxon>
        <taxon>Sphingobacteriaceae</taxon>
        <taxon>Pedobacter</taxon>
    </lineage>
</organism>
<accession>A0AAJ6B557</accession>
<dbReference type="Proteomes" id="UP001214530">
    <property type="component" value="Chromosome"/>
</dbReference>
<gene>
    <name evidence="1" type="ORF">P0Y49_11575</name>
</gene>
<dbReference type="Gene3D" id="3.30.565.60">
    <property type="match status" value="1"/>
</dbReference>
<dbReference type="PANTHER" id="PTHR30595">
    <property type="entry name" value="GLPR-RELATED TRANSCRIPTIONAL REPRESSOR"/>
    <property type="match status" value="1"/>
</dbReference>
<dbReference type="InterPro" id="IPR036390">
    <property type="entry name" value="WH_DNA-bd_sf"/>
</dbReference>
<sequence>MIKDAGITSACHLLFSKNDVFSAVIELGRFSTPTSIKDGMTIRSDLFSEVELVLDFIKKHINKEYIITGDPQREERWEYPLQAIREIVINMIVHRDYMHSGDSSVKVYNDRIEFFNFGRLPEGFSIAQLISGYYISSVRNKMIASTFKEAQLIEKYGSGIKRIQEGFVNYGLKEPFFEEFQGGFRVIVYSEIKQFIANSLDDKVGVKVGAKVGVKVGVKLSKNQIKIIIEMQKNKNITFSRLSKLIGVSEVSIYRNVKKLIKMQIIDRIGSDKTGYWQINEITR</sequence>
<reference evidence="1" key="1">
    <citation type="submission" date="2023-03" db="EMBL/GenBank/DDBJ databases">
        <title>Andean soil-derived lignocellulolytic bacterial consortium as a source of novel taxa and putative plastic-active enzymes.</title>
        <authorList>
            <person name="Diaz-Garcia L."/>
            <person name="Chuvochina M."/>
            <person name="Feuerriegel G."/>
            <person name="Bunk B."/>
            <person name="Sproer C."/>
            <person name="Streit W.R."/>
            <person name="Rodriguez L.M."/>
            <person name="Overmann J."/>
            <person name="Jimenez D.J."/>
        </authorList>
    </citation>
    <scope>NUCLEOTIDE SEQUENCE</scope>
    <source>
        <strain evidence="1">MAG 3858</strain>
    </source>
</reference>
<keyword evidence="1" id="KW-0547">Nucleotide-binding</keyword>
<dbReference type="GO" id="GO:0005524">
    <property type="term" value="F:ATP binding"/>
    <property type="evidence" value="ECO:0007669"/>
    <property type="project" value="UniProtKB-KW"/>
</dbReference>
<name>A0AAJ6B557_9SPHI</name>
<dbReference type="Pfam" id="PF13412">
    <property type="entry name" value="HTH_24"/>
    <property type="match status" value="1"/>
</dbReference>
<dbReference type="PANTHER" id="PTHR30595:SF6">
    <property type="entry name" value="SCHLAFEN ALBA-2 DOMAIN-CONTAINING PROTEIN"/>
    <property type="match status" value="1"/>
</dbReference>
<evidence type="ECO:0000313" key="2">
    <source>
        <dbReference type="Proteomes" id="UP001214530"/>
    </source>
</evidence>
<dbReference type="EMBL" id="CP119313">
    <property type="protein sequence ID" value="WEK17434.1"/>
    <property type="molecule type" value="Genomic_DNA"/>
</dbReference>
<evidence type="ECO:0000313" key="1">
    <source>
        <dbReference type="EMBL" id="WEK17434.1"/>
    </source>
</evidence>
<dbReference type="InterPro" id="IPR038475">
    <property type="entry name" value="RecG_C_sf"/>
</dbReference>
<dbReference type="InterPro" id="IPR036388">
    <property type="entry name" value="WH-like_DNA-bd_sf"/>
</dbReference>
<dbReference type="Pfam" id="PF13749">
    <property type="entry name" value="HATPase_c_4"/>
    <property type="match status" value="1"/>
</dbReference>
<dbReference type="Gene3D" id="1.10.10.10">
    <property type="entry name" value="Winged helix-like DNA-binding domain superfamily/Winged helix DNA-binding domain"/>
    <property type="match status" value="1"/>
</dbReference>
<proteinExistence type="predicted"/>
<keyword evidence="1" id="KW-0067">ATP-binding</keyword>
<dbReference type="SUPFAM" id="SSF46785">
    <property type="entry name" value="Winged helix' DNA-binding domain"/>
    <property type="match status" value="1"/>
</dbReference>
<protein>
    <submittedName>
        <fullName evidence="1">ATP-binding protein</fullName>
    </submittedName>
</protein>
<dbReference type="AlphaFoldDB" id="A0AAJ6B557"/>